<keyword evidence="1" id="KW-0732">Signal</keyword>
<feature type="signal peptide" evidence="1">
    <location>
        <begin position="1"/>
        <end position="19"/>
    </location>
</feature>
<dbReference type="EMBL" id="CM026426">
    <property type="protein sequence ID" value="KAG0574777.1"/>
    <property type="molecule type" value="Genomic_DNA"/>
</dbReference>
<evidence type="ECO:0000313" key="3">
    <source>
        <dbReference type="Proteomes" id="UP000822688"/>
    </source>
</evidence>
<proteinExistence type="predicted"/>
<dbReference type="Proteomes" id="UP000822688">
    <property type="component" value="Chromosome V"/>
</dbReference>
<reference evidence="2" key="1">
    <citation type="submission" date="2020-06" db="EMBL/GenBank/DDBJ databases">
        <title>WGS assembly of Ceratodon purpureus strain R40.</title>
        <authorList>
            <person name="Carey S.B."/>
            <person name="Jenkins J."/>
            <person name="Shu S."/>
            <person name="Lovell J.T."/>
            <person name="Sreedasyam A."/>
            <person name="Maumus F."/>
            <person name="Tiley G.P."/>
            <person name="Fernandez-Pozo N."/>
            <person name="Barry K."/>
            <person name="Chen C."/>
            <person name="Wang M."/>
            <person name="Lipzen A."/>
            <person name="Daum C."/>
            <person name="Saski C.A."/>
            <person name="Payton A.C."/>
            <person name="Mcbreen J.C."/>
            <person name="Conrad R.E."/>
            <person name="Kollar L.M."/>
            <person name="Olsson S."/>
            <person name="Huttunen S."/>
            <person name="Landis J.B."/>
            <person name="Wickett N.J."/>
            <person name="Johnson M.G."/>
            <person name="Rensing S.A."/>
            <person name="Grimwood J."/>
            <person name="Schmutz J."/>
            <person name="Mcdaniel S.F."/>
        </authorList>
    </citation>
    <scope>NUCLEOTIDE SEQUENCE</scope>
    <source>
        <strain evidence="2">R40</strain>
    </source>
</reference>
<protein>
    <submittedName>
        <fullName evidence="2">Uncharacterized protein</fullName>
    </submittedName>
</protein>
<comment type="caution">
    <text evidence="2">The sequence shown here is derived from an EMBL/GenBank/DDBJ whole genome shotgun (WGS) entry which is preliminary data.</text>
</comment>
<evidence type="ECO:0000313" key="2">
    <source>
        <dbReference type="EMBL" id="KAG0574777.1"/>
    </source>
</evidence>
<keyword evidence="3" id="KW-1185">Reference proteome</keyword>
<organism evidence="2 3">
    <name type="scientific">Ceratodon purpureus</name>
    <name type="common">Fire moss</name>
    <name type="synonym">Dicranum purpureum</name>
    <dbReference type="NCBI Taxonomy" id="3225"/>
    <lineage>
        <taxon>Eukaryota</taxon>
        <taxon>Viridiplantae</taxon>
        <taxon>Streptophyta</taxon>
        <taxon>Embryophyta</taxon>
        <taxon>Bryophyta</taxon>
        <taxon>Bryophytina</taxon>
        <taxon>Bryopsida</taxon>
        <taxon>Dicranidae</taxon>
        <taxon>Pseudoditrichales</taxon>
        <taxon>Ditrichaceae</taxon>
        <taxon>Ceratodon</taxon>
    </lineage>
</organism>
<accession>A0A8T0HVF7</accession>
<name>A0A8T0HVF7_CERPU</name>
<evidence type="ECO:0000256" key="1">
    <source>
        <dbReference type="SAM" id="SignalP"/>
    </source>
</evidence>
<gene>
    <name evidence="2" type="ORF">KC19_VG290300</name>
</gene>
<sequence length="97" mass="10886">MRPQLWTQAKLKLLLSTSGLQLSGCIDSVTTASELRLQFGSSKSLISFSRNKLRITSAAVSRLLGTEFRHIVLYLDCLALSFDIYPDILYLDILCFV</sequence>
<feature type="chain" id="PRO_5035769623" evidence="1">
    <location>
        <begin position="20"/>
        <end position="97"/>
    </location>
</feature>
<dbReference type="AlphaFoldDB" id="A0A8T0HVF7"/>